<sequence>MTNLPEDFLKLIPTLPDVNVQAFLDAHQQPAPVSIRLHPVKWKKWASDKRPEDLLPVSSPVPWAQHGFYLRERPSFMFDPLFYAGAYYVQEASSMFVDFVMKKWTVQRRSTPALLLDLCAAPGGKSTILLDHLQPDDLLVSNETIPQRLQILQENLIRWGYPQIVLTQAEAHYFQSLPMGFDLILVDAPCSGSGMFRKDRQMCRLWTSGSVWACSKKQQHLVTDIWPALKPGGWLIYSTCSFSVEEDEQVVDTLITQAQAEALHLQIPDGWGIVQTVTPQHRAPVYRFYPDRLEGEGFFLAVLRKPDHQTIQSRSAFLKKQQIFEFEELKTHWPEAYLPKDAHVGLIRHREQAYLFPAAHTHTLHELARRVPLRQAGLCVGKFNKEWIPDHALSLQIGLRENLPALELDREQALRYLQKHSPDANQLTPGWYLVTYHRFPLGWIKSIGHRINNYYPAAWKMNRTIPENFFP</sequence>
<proteinExistence type="inferred from homology"/>
<comment type="similarity">
    <text evidence="6">Belongs to the class I-like SAM-binding methyltransferase superfamily. RsmB/NOP family.</text>
</comment>
<feature type="domain" description="SAM-dependent MTase RsmB/NOP-type" evidence="7">
    <location>
        <begin position="23"/>
        <end position="306"/>
    </location>
</feature>
<keyword evidence="2 6" id="KW-0489">Methyltransferase</keyword>
<dbReference type="InterPro" id="IPR001678">
    <property type="entry name" value="MeTrfase_RsmB-F_NOP2_dom"/>
</dbReference>
<dbReference type="Pfam" id="PF01189">
    <property type="entry name" value="Methyltr_RsmB-F"/>
    <property type="match status" value="1"/>
</dbReference>
<evidence type="ECO:0000256" key="6">
    <source>
        <dbReference type="PROSITE-ProRule" id="PRU01023"/>
    </source>
</evidence>
<dbReference type="InterPro" id="IPR029063">
    <property type="entry name" value="SAM-dependent_MTases_sf"/>
</dbReference>
<dbReference type="GO" id="GO:0003723">
    <property type="term" value="F:RNA binding"/>
    <property type="evidence" value="ECO:0007669"/>
    <property type="project" value="UniProtKB-UniRule"/>
</dbReference>
<dbReference type="Proteomes" id="UP000230000">
    <property type="component" value="Unassembled WGS sequence"/>
</dbReference>
<dbReference type="CDD" id="cd02440">
    <property type="entry name" value="AdoMet_MTases"/>
    <property type="match status" value="1"/>
</dbReference>
<feature type="binding site" evidence="6">
    <location>
        <begin position="119"/>
        <end position="125"/>
    </location>
    <ligand>
        <name>S-adenosyl-L-methionine</name>
        <dbReference type="ChEBI" id="CHEBI:59789"/>
    </ligand>
</feature>
<keyword evidence="5 6" id="KW-0694">RNA-binding</keyword>
<dbReference type="PROSITE" id="PS51686">
    <property type="entry name" value="SAM_MT_RSMB_NOP"/>
    <property type="match status" value="1"/>
</dbReference>
<dbReference type="OrthoDB" id="9810297at2"/>
<keyword evidence="9" id="KW-1185">Reference proteome</keyword>
<dbReference type="InterPro" id="IPR049560">
    <property type="entry name" value="MeTrfase_RsmB-F_NOP2_cat"/>
</dbReference>
<keyword evidence="3 6" id="KW-0808">Transferase</keyword>
<dbReference type="PANTHER" id="PTHR22807">
    <property type="entry name" value="NOP2 YEAST -RELATED NOL1/NOP2/FMU SUN DOMAIN-CONTAINING"/>
    <property type="match status" value="1"/>
</dbReference>
<feature type="active site" description="Nucleophile" evidence="6">
    <location>
        <position position="240"/>
    </location>
</feature>
<accession>A0A2M9CVU6</accession>
<dbReference type="InterPro" id="IPR027391">
    <property type="entry name" value="Nol1_Nop2_Fmu_2"/>
</dbReference>
<dbReference type="RefSeq" id="WP_100314570.1">
    <property type="nucleotide sequence ID" value="NZ_PGFG01000001.1"/>
</dbReference>
<name>A0A2M9CVU6_9BACT</name>
<dbReference type="GO" id="GO:0001510">
    <property type="term" value="P:RNA methylation"/>
    <property type="evidence" value="ECO:0007669"/>
    <property type="project" value="InterPro"/>
</dbReference>
<dbReference type="EMBL" id="PGFG01000001">
    <property type="protein sequence ID" value="PJJ76041.1"/>
    <property type="molecule type" value="Genomic_DNA"/>
</dbReference>
<dbReference type="InterPro" id="IPR023267">
    <property type="entry name" value="RCMT"/>
</dbReference>
<protein>
    <submittedName>
        <fullName evidence="8">16S rRNA C967 or C1407 C5-methylase (RsmB/RsmF family)</fullName>
    </submittedName>
</protein>
<dbReference type="Gene3D" id="2.30.130.60">
    <property type="match status" value="1"/>
</dbReference>
<dbReference type="PRINTS" id="PR02008">
    <property type="entry name" value="RCMTFAMILY"/>
</dbReference>
<evidence type="ECO:0000313" key="8">
    <source>
        <dbReference type="EMBL" id="PJJ76041.1"/>
    </source>
</evidence>
<dbReference type="InterPro" id="IPR031341">
    <property type="entry name" value="Methyltr_RsmF_N"/>
</dbReference>
<evidence type="ECO:0000259" key="7">
    <source>
        <dbReference type="PROSITE" id="PS51686"/>
    </source>
</evidence>
<evidence type="ECO:0000256" key="2">
    <source>
        <dbReference type="ARBA" id="ARBA00022603"/>
    </source>
</evidence>
<evidence type="ECO:0000256" key="3">
    <source>
        <dbReference type="ARBA" id="ARBA00022679"/>
    </source>
</evidence>
<feature type="binding site" evidence="6">
    <location>
        <position position="143"/>
    </location>
    <ligand>
        <name>S-adenosyl-L-methionine</name>
        <dbReference type="ChEBI" id="CHEBI:59789"/>
    </ligand>
</feature>
<comment type="caution">
    <text evidence="6">Lacks conserved residue(s) required for the propagation of feature annotation.</text>
</comment>
<evidence type="ECO:0000256" key="4">
    <source>
        <dbReference type="ARBA" id="ARBA00022691"/>
    </source>
</evidence>
<keyword evidence="1" id="KW-0963">Cytoplasm</keyword>
<evidence type="ECO:0000256" key="1">
    <source>
        <dbReference type="ARBA" id="ARBA00022490"/>
    </source>
</evidence>
<dbReference type="PANTHER" id="PTHR22807:SF30">
    <property type="entry name" value="28S RRNA (CYTOSINE(4447)-C(5))-METHYLTRANSFERASE-RELATED"/>
    <property type="match status" value="1"/>
</dbReference>
<gene>
    <name evidence="8" type="ORF">BXY57_1640</name>
</gene>
<feature type="binding site" evidence="6">
    <location>
        <position position="187"/>
    </location>
    <ligand>
        <name>S-adenosyl-L-methionine</name>
        <dbReference type="ChEBI" id="CHEBI:59789"/>
    </ligand>
</feature>
<dbReference type="AlphaFoldDB" id="A0A2M9CVU6"/>
<dbReference type="Gene3D" id="3.30.70.1170">
    <property type="entry name" value="Sun protein, domain 3"/>
    <property type="match status" value="1"/>
</dbReference>
<evidence type="ECO:0000256" key="5">
    <source>
        <dbReference type="ARBA" id="ARBA00022884"/>
    </source>
</evidence>
<dbReference type="GO" id="GO:0008173">
    <property type="term" value="F:RNA methyltransferase activity"/>
    <property type="evidence" value="ECO:0007669"/>
    <property type="project" value="InterPro"/>
</dbReference>
<keyword evidence="4 6" id="KW-0949">S-adenosyl-L-methionine</keyword>
<dbReference type="Pfam" id="PF13636">
    <property type="entry name" value="Methyltranf_PUA"/>
    <property type="match status" value="1"/>
</dbReference>
<dbReference type="Pfam" id="PF17125">
    <property type="entry name" value="Methyltr_RsmF_N"/>
    <property type="match status" value="1"/>
</dbReference>
<comment type="caution">
    <text evidence="8">The sequence shown here is derived from an EMBL/GenBank/DDBJ whole genome shotgun (WGS) entry which is preliminary data.</text>
</comment>
<organism evidence="8 9">
    <name type="scientific">Thermoflavifilum aggregans</name>
    <dbReference type="NCBI Taxonomy" id="454188"/>
    <lineage>
        <taxon>Bacteria</taxon>
        <taxon>Pseudomonadati</taxon>
        <taxon>Bacteroidota</taxon>
        <taxon>Chitinophagia</taxon>
        <taxon>Chitinophagales</taxon>
        <taxon>Chitinophagaceae</taxon>
        <taxon>Thermoflavifilum</taxon>
    </lineage>
</organism>
<dbReference type="Gene3D" id="3.40.50.150">
    <property type="entry name" value="Vaccinia Virus protein VP39"/>
    <property type="match status" value="1"/>
</dbReference>
<dbReference type="SUPFAM" id="SSF53335">
    <property type="entry name" value="S-adenosyl-L-methionine-dependent methyltransferases"/>
    <property type="match status" value="1"/>
</dbReference>
<reference evidence="8 9" key="1">
    <citation type="submission" date="2017-11" db="EMBL/GenBank/DDBJ databases">
        <title>Genomic Encyclopedia of Archaeal and Bacterial Type Strains, Phase II (KMG-II): From Individual Species to Whole Genera.</title>
        <authorList>
            <person name="Goeker M."/>
        </authorList>
    </citation>
    <scope>NUCLEOTIDE SEQUENCE [LARGE SCALE GENOMIC DNA]</scope>
    <source>
        <strain evidence="8 9">DSM 27268</strain>
    </source>
</reference>
<evidence type="ECO:0000313" key="9">
    <source>
        <dbReference type="Proteomes" id="UP000230000"/>
    </source>
</evidence>